<dbReference type="PANTHER" id="PTHR23407">
    <property type="entry name" value="ATPASE INHIBITOR/5-FORMYLTETRAHYDROFOLATE CYCLO-LIGASE"/>
    <property type="match status" value="1"/>
</dbReference>
<dbReference type="InterPro" id="IPR037171">
    <property type="entry name" value="NagB/RpiA_transferase-like"/>
</dbReference>
<protein>
    <recommendedName>
        <fullName evidence="2">5-formyltetrahydrofolate cyclo-ligase</fullName>
        <ecNumber evidence="2">6.3.3.2</ecNumber>
    </recommendedName>
</protein>
<dbReference type="Gene3D" id="3.40.50.10420">
    <property type="entry name" value="NagB/RpiA/CoA transferase-like"/>
    <property type="match status" value="2"/>
</dbReference>
<name>A0A6A6JZN1_HEVBR</name>
<dbReference type="InterPro" id="IPR002698">
    <property type="entry name" value="FTHF_cligase"/>
</dbReference>
<reference evidence="3 4" key="1">
    <citation type="journal article" date="2020" name="Mol. Plant">
        <title>The Chromosome-Based Rubber Tree Genome Provides New Insights into Spurge Genome Evolution and Rubber Biosynthesis.</title>
        <authorList>
            <person name="Liu J."/>
            <person name="Shi C."/>
            <person name="Shi C.C."/>
            <person name="Li W."/>
            <person name="Zhang Q.J."/>
            <person name="Zhang Y."/>
            <person name="Li K."/>
            <person name="Lu H.F."/>
            <person name="Shi C."/>
            <person name="Zhu S.T."/>
            <person name="Xiao Z.Y."/>
            <person name="Nan H."/>
            <person name="Yue Y."/>
            <person name="Zhu X.G."/>
            <person name="Wu Y."/>
            <person name="Hong X.N."/>
            <person name="Fan G.Y."/>
            <person name="Tong Y."/>
            <person name="Zhang D."/>
            <person name="Mao C.L."/>
            <person name="Liu Y.L."/>
            <person name="Hao S.J."/>
            <person name="Liu W.Q."/>
            <person name="Lv M.Q."/>
            <person name="Zhang H.B."/>
            <person name="Liu Y."/>
            <person name="Hu-Tang G.R."/>
            <person name="Wang J.P."/>
            <person name="Wang J.H."/>
            <person name="Sun Y.H."/>
            <person name="Ni S.B."/>
            <person name="Chen W.B."/>
            <person name="Zhang X.C."/>
            <person name="Jiao Y.N."/>
            <person name="Eichler E.E."/>
            <person name="Li G.H."/>
            <person name="Liu X."/>
            <person name="Gao L.Z."/>
        </authorList>
    </citation>
    <scope>NUCLEOTIDE SEQUENCE [LARGE SCALE GENOMIC DNA]</scope>
    <source>
        <strain evidence="4">cv. GT1</strain>
        <tissue evidence="3">Leaf</tissue>
    </source>
</reference>
<dbReference type="GO" id="GO:0035999">
    <property type="term" value="P:tetrahydrofolate interconversion"/>
    <property type="evidence" value="ECO:0007669"/>
    <property type="project" value="TreeGrafter"/>
</dbReference>
<comment type="cofactor">
    <cofactor evidence="2">
        <name>Mg(2+)</name>
        <dbReference type="ChEBI" id="CHEBI:18420"/>
    </cofactor>
</comment>
<comment type="catalytic activity">
    <reaction evidence="2">
        <text>(6S)-5-formyl-5,6,7,8-tetrahydrofolate + ATP = (6R)-5,10-methenyltetrahydrofolate + ADP + phosphate</text>
        <dbReference type="Rhea" id="RHEA:10488"/>
        <dbReference type="ChEBI" id="CHEBI:30616"/>
        <dbReference type="ChEBI" id="CHEBI:43474"/>
        <dbReference type="ChEBI" id="CHEBI:57455"/>
        <dbReference type="ChEBI" id="CHEBI:57457"/>
        <dbReference type="ChEBI" id="CHEBI:456216"/>
        <dbReference type="EC" id="6.3.3.2"/>
    </reaction>
</comment>
<keyword evidence="2" id="KW-0460">Magnesium</keyword>
<gene>
    <name evidence="3" type="ORF">GH714_042691</name>
</gene>
<dbReference type="AlphaFoldDB" id="A0A6A6JZN1"/>
<dbReference type="GO" id="GO:0030272">
    <property type="term" value="F:5-formyltetrahydrofolate cyclo-ligase activity"/>
    <property type="evidence" value="ECO:0007669"/>
    <property type="project" value="UniProtKB-EC"/>
</dbReference>
<evidence type="ECO:0000313" key="3">
    <source>
        <dbReference type="EMBL" id="KAF2281867.1"/>
    </source>
</evidence>
<dbReference type="EMBL" id="JAAGAX010000511">
    <property type="protein sequence ID" value="KAF2281867.1"/>
    <property type="molecule type" value="Genomic_DNA"/>
</dbReference>
<dbReference type="GO" id="GO:0009396">
    <property type="term" value="P:folic acid-containing compound biosynthetic process"/>
    <property type="evidence" value="ECO:0007669"/>
    <property type="project" value="TreeGrafter"/>
</dbReference>
<keyword evidence="4" id="KW-1185">Reference proteome</keyword>
<evidence type="ECO:0000256" key="1">
    <source>
        <dbReference type="PIRSR" id="PIRSR006806-1"/>
    </source>
</evidence>
<evidence type="ECO:0000313" key="4">
    <source>
        <dbReference type="Proteomes" id="UP000467840"/>
    </source>
</evidence>
<dbReference type="PANTHER" id="PTHR23407:SF11">
    <property type="entry name" value="CHROMOSOME UNDETERMINED SCAFFOLD_24, WHOLE GENOME SHOTGUN SEQUENCE"/>
    <property type="match status" value="1"/>
</dbReference>
<feature type="binding site" evidence="1">
    <location>
        <begin position="115"/>
        <end position="123"/>
    </location>
    <ligand>
        <name>ATP</name>
        <dbReference type="ChEBI" id="CHEBI:30616"/>
    </ligand>
</feature>
<dbReference type="SUPFAM" id="SSF100950">
    <property type="entry name" value="NagB/RpiA/CoA transferase-like"/>
    <property type="match status" value="1"/>
</dbReference>
<accession>A0A6A6JZN1</accession>
<dbReference type="GO" id="GO:0046872">
    <property type="term" value="F:metal ion binding"/>
    <property type="evidence" value="ECO:0007669"/>
    <property type="project" value="UniProtKB-KW"/>
</dbReference>
<keyword evidence="2" id="KW-0479">Metal-binding</keyword>
<feature type="binding site" evidence="1">
    <location>
        <begin position="4"/>
        <end position="8"/>
    </location>
    <ligand>
        <name>ATP</name>
        <dbReference type="ChEBI" id="CHEBI:30616"/>
    </ligand>
</feature>
<comment type="similarity">
    <text evidence="2">Belongs to the 5-formyltetrahydrofolate cyclo-ligase family.</text>
</comment>
<dbReference type="EC" id="6.3.3.2" evidence="2"/>
<dbReference type="Pfam" id="PF01812">
    <property type="entry name" value="5-FTHF_cyc-lig"/>
    <property type="match status" value="2"/>
</dbReference>
<dbReference type="Proteomes" id="UP000467840">
    <property type="component" value="Unassembled WGS sequence"/>
</dbReference>
<keyword evidence="1 2" id="KW-0067">ATP-binding</keyword>
<evidence type="ECO:0000256" key="2">
    <source>
        <dbReference type="RuleBase" id="RU361279"/>
    </source>
</evidence>
<feature type="binding site" evidence="1">
    <location>
        <position position="53"/>
    </location>
    <ligand>
        <name>substrate</name>
    </ligand>
</feature>
<organism evidence="3 4">
    <name type="scientific">Hevea brasiliensis</name>
    <name type="common">Para rubber tree</name>
    <name type="synonym">Siphonia brasiliensis</name>
    <dbReference type="NCBI Taxonomy" id="3981"/>
    <lineage>
        <taxon>Eukaryota</taxon>
        <taxon>Viridiplantae</taxon>
        <taxon>Streptophyta</taxon>
        <taxon>Embryophyta</taxon>
        <taxon>Tracheophyta</taxon>
        <taxon>Spermatophyta</taxon>
        <taxon>Magnoliopsida</taxon>
        <taxon>eudicotyledons</taxon>
        <taxon>Gunneridae</taxon>
        <taxon>Pentapetalae</taxon>
        <taxon>rosids</taxon>
        <taxon>fabids</taxon>
        <taxon>Malpighiales</taxon>
        <taxon>Euphorbiaceae</taxon>
        <taxon>Crotonoideae</taxon>
        <taxon>Micrandreae</taxon>
        <taxon>Hevea</taxon>
    </lineage>
</organism>
<dbReference type="NCBIfam" id="TIGR02727">
    <property type="entry name" value="MTHFS_bact"/>
    <property type="match status" value="1"/>
</dbReference>
<feature type="binding site" evidence="1">
    <location>
        <position position="48"/>
    </location>
    <ligand>
        <name>substrate</name>
    </ligand>
</feature>
<dbReference type="PIRSF" id="PIRSF006806">
    <property type="entry name" value="FTHF_cligase"/>
    <property type="match status" value="1"/>
</dbReference>
<sequence>MEEKSLLRSHYRDLRKSIPDAHRAAEMLKENCIRNVKLRNGGTVAGYIPRDGEIDVLPLMQFAKGEGNSVLVPVVQQGSKLLAFKRWDCNASDEETIIPEVLFVPLVAFDQNLNRLGFGGGYYDYTIAFFRRSFRCLCIGVAYDAQLHHKIPVAEHDQKLDLIITESNVYGNGETDYMWPR</sequence>
<comment type="caution">
    <text evidence="3">The sequence shown here is derived from an EMBL/GenBank/DDBJ whole genome shotgun (WGS) entry which is preliminary data.</text>
</comment>
<dbReference type="GO" id="GO:0005524">
    <property type="term" value="F:ATP binding"/>
    <property type="evidence" value="ECO:0007669"/>
    <property type="project" value="UniProtKB-KW"/>
</dbReference>
<dbReference type="InterPro" id="IPR024185">
    <property type="entry name" value="FTHF_cligase-like_sf"/>
</dbReference>
<keyword evidence="1 2" id="KW-0547">Nucleotide-binding</keyword>
<proteinExistence type="inferred from homology"/>